<keyword evidence="3 5" id="KW-0732">Signal</keyword>
<protein>
    <submittedName>
        <fullName evidence="7">Transporter substrate-binding domain-containing protein</fullName>
    </submittedName>
</protein>
<comment type="caution">
    <text evidence="7">The sequence shown here is derived from an EMBL/GenBank/DDBJ whole genome shotgun (WGS) entry which is preliminary data.</text>
</comment>
<organism evidence="7 8">
    <name type="scientific">Cupriavidus cauae</name>
    <dbReference type="NCBI Taxonomy" id="2608999"/>
    <lineage>
        <taxon>Bacteria</taxon>
        <taxon>Pseudomonadati</taxon>
        <taxon>Pseudomonadota</taxon>
        <taxon>Betaproteobacteria</taxon>
        <taxon>Burkholderiales</taxon>
        <taxon>Burkholderiaceae</taxon>
        <taxon>Cupriavidus</taxon>
    </lineage>
</organism>
<feature type="chain" id="PRO_5024279047" evidence="5">
    <location>
        <begin position="23"/>
        <end position="260"/>
    </location>
</feature>
<evidence type="ECO:0000256" key="2">
    <source>
        <dbReference type="ARBA" id="ARBA00010333"/>
    </source>
</evidence>
<dbReference type="PROSITE" id="PS01039">
    <property type="entry name" value="SBP_BACTERIAL_3"/>
    <property type="match status" value="1"/>
</dbReference>
<dbReference type="AlphaFoldDB" id="A0A5M8ABV0"/>
<sequence>MISATKALAVVAAATLPCFALAQPASSTLNRVQQSGTLRVCTPGDYKPFSFEKAPGVFEGLDVDLMQTLAAALQAKPQYVKTSWSNLMPDFVAGKCDIAVGGISVTLERQRQAYFSAPYMINGKTPLTRCENVARYQTIEAINQPAVRVIANPGGSNERFARTHLGRAQLRIHTDNVTIFDEVIKKNADVFVTEAAEAIVQSKAHPELCAVNPQKPLQYAEMAYLLPQGDDVFKHFVDQWLHLSTATGDFGRVRARWLQE</sequence>
<proteinExistence type="inferred from homology"/>
<dbReference type="SUPFAM" id="SSF53850">
    <property type="entry name" value="Periplasmic binding protein-like II"/>
    <property type="match status" value="1"/>
</dbReference>
<evidence type="ECO:0000256" key="3">
    <source>
        <dbReference type="ARBA" id="ARBA00022729"/>
    </source>
</evidence>
<evidence type="ECO:0000313" key="7">
    <source>
        <dbReference type="EMBL" id="KAA6119576.1"/>
    </source>
</evidence>
<evidence type="ECO:0000256" key="5">
    <source>
        <dbReference type="SAM" id="SignalP"/>
    </source>
</evidence>
<feature type="signal peptide" evidence="5">
    <location>
        <begin position="1"/>
        <end position="22"/>
    </location>
</feature>
<comment type="subcellular location">
    <subcellularLocation>
        <location evidence="1">Cell envelope</location>
    </subcellularLocation>
</comment>
<dbReference type="Proteomes" id="UP000324324">
    <property type="component" value="Unassembled WGS sequence"/>
</dbReference>
<dbReference type="PANTHER" id="PTHR35936:SF19">
    <property type="entry name" value="AMINO-ACID-BINDING PROTEIN YXEM-RELATED"/>
    <property type="match status" value="1"/>
</dbReference>
<reference evidence="7 8" key="1">
    <citation type="submission" date="2019-09" db="EMBL/GenBank/DDBJ databases">
        <title>Isolation of a novel species in the genus Cupriavidus from patients with sepsis using whole genome sequencing.</title>
        <authorList>
            <person name="Kweon O.J."/>
            <person name="Lee M.-K."/>
        </authorList>
    </citation>
    <scope>NUCLEOTIDE SEQUENCE [LARGE SCALE GENOMIC DNA]</scope>
    <source>
        <strain evidence="7 8">MKL-01</strain>
    </source>
</reference>
<evidence type="ECO:0000256" key="4">
    <source>
        <dbReference type="RuleBase" id="RU003744"/>
    </source>
</evidence>
<dbReference type="EMBL" id="VWRN01000050">
    <property type="protein sequence ID" value="KAA6119576.1"/>
    <property type="molecule type" value="Genomic_DNA"/>
</dbReference>
<dbReference type="SMART" id="SM00062">
    <property type="entry name" value="PBPb"/>
    <property type="match status" value="1"/>
</dbReference>
<accession>A0A5M8ABV0</accession>
<keyword evidence="8" id="KW-1185">Reference proteome</keyword>
<dbReference type="PANTHER" id="PTHR35936">
    <property type="entry name" value="MEMBRANE-BOUND LYTIC MUREIN TRANSGLYCOSYLASE F"/>
    <property type="match status" value="1"/>
</dbReference>
<gene>
    <name evidence="7" type="ORF">F1599_18835</name>
</gene>
<evidence type="ECO:0000259" key="6">
    <source>
        <dbReference type="SMART" id="SM00062"/>
    </source>
</evidence>
<name>A0A5M8ABV0_9BURK</name>
<dbReference type="InterPro" id="IPR001638">
    <property type="entry name" value="Solute-binding_3/MltF_N"/>
</dbReference>
<feature type="domain" description="Solute-binding protein family 3/N-terminal" evidence="6">
    <location>
        <begin position="37"/>
        <end position="260"/>
    </location>
</feature>
<evidence type="ECO:0000256" key="1">
    <source>
        <dbReference type="ARBA" id="ARBA00004196"/>
    </source>
</evidence>
<dbReference type="Pfam" id="PF00497">
    <property type="entry name" value="SBP_bac_3"/>
    <property type="match status" value="1"/>
</dbReference>
<dbReference type="RefSeq" id="WP_150084124.1">
    <property type="nucleotide sequence ID" value="NZ_VWRN01000050.1"/>
</dbReference>
<dbReference type="Gene3D" id="3.40.190.10">
    <property type="entry name" value="Periplasmic binding protein-like II"/>
    <property type="match status" value="2"/>
</dbReference>
<dbReference type="GO" id="GO:0030313">
    <property type="term" value="C:cell envelope"/>
    <property type="evidence" value="ECO:0007669"/>
    <property type="project" value="UniProtKB-SubCell"/>
</dbReference>
<evidence type="ECO:0000313" key="8">
    <source>
        <dbReference type="Proteomes" id="UP000324324"/>
    </source>
</evidence>
<comment type="similarity">
    <text evidence="2 4">Belongs to the bacterial solute-binding protein 3 family.</text>
</comment>
<dbReference type="InterPro" id="IPR018313">
    <property type="entry name" value="SBP_3_CS"/>
</dbReference>